<feature type="transmembrane region" description="Helical" evidence="6">
    <location>
        <begin position="138"/>
        <end position="156"/>
    </location>
</feature>
<reference evidence="7 8" key="1">
    <citation type="journal article" date="2022" name="Allergy">
        <title>Genome assembly and annotation of Periplaneta americana reveal a comprehensive cockroach allergen profile.</title>
        <authorList>
            <person name="Wang L."/>
            <person name="Xiong Q."/>
            <person name="Saelim N."/>
            <person name="Wang L."/>
            <person name="Nong W."/>
            <person name="Wan A.T."/>
            <person name="Shi M."/>
            <person name="Liu X."/>
            <person name="Cao Q."/>
            <person name="Hui J.H.L."/>
            <person name="Sookrung N."/>
            <person name="Leung T.F."/>
            <person name="Tungtrongchitr A."/>
            <person name="Tsui S.K.W."/>
        </authorList>
    </citation>
    <scope>NUCLEOTIDE SEQUENCE [LARGE SCALE GENOMIC DNA]</scope>
    <source>
        <strain evidence="7">PWHHKU_190912</strain>
    </source>
</reference>
<keyword evidence="4 6" id="KW-1133">Transmembrane helix</keyword>
<keyword evidence="8" id="KW-1185">Reference proteome</keyword>
<evidence type="ECO:0000313" key="8">
    <source>
        <dbReference type="Proteomes" id="UP001148838"/>
    </source>
</evidence>
<evidence type="ECO:0000313" key="7">
    <source>
        <dbReference type="EMBL" id="KAJ4436909.1"/>
    </source>
</evidence>
<organism evidence="7 8">
    <name type="scientific">Periplaneta americana</name>
    <name type="common">American cockroach</name>
    <name type="synonym">Blatta americana</name>
    <dbReference type="NCBI Taxonomy" id="6978"/>
    <lineage>
        <taxon>Eukaryota</taxon>
        <taxon>Metazoa</taxon>
        <taxon>Ecdysozoa</taxon>
        <taxon>Arthropoda</taxon>
        <taxon>Hexapoda</taxon>
        <taxon>Insecta</taxon>
        <taxon>Pterygota</taxon>
        <taxon>Neoptera</taxon>
        <taxon>Polyneoptera</taxon>
        <taxon>Dictyoptera</taxon>
        <taxon>Blattodea</taxon>
        <taxon>Blattoidea</taxon>
        <taxon>Blattidae</taxon>
        <taxon>Blattinae</taxon>
        <taxon>Periplaneta</taxon>
    </lineage>
</organism>
<dbReference type="Proteomes" id="UP001148838">
    <property type="component" value="Unassembled WGS sequence"/>
</dbReference>
<dbReference type="PANTHER" id="PTHR21236:SF2">
    <property type="entry name" value="PROTEIN YIPF"/>
    <property type="match status" value="1"/>
</dbReference>
<evidence type="ECO:0000256" key="5">
    <source>
        <dbReference type="ARBA" id="ARBA00023136"/>
    </source>
</evidence>
<comment type="subcellular location">
    <subcellularLocation>
        <location evidence="1">Membrane</location>
        <topology evidence="1">Multi-pass membrane protein</topology>
    </subcellularLocation>
</comment>
<gene>
    <name evidence="7" type="ORF">ANN_17041</name>
</gene>
<feature type="transmembrane region" description="Helical" evidence="6">
    <location>
        <begin position="251"/>
        <end position="268"/>
    </location>
</feature>
<evidence type="ECO:0000256" key="3">
    <source>
        <dbReference type="ARBA" id="ARBA00022692"/>
    </source>
</evidence>
<protein>
    <recommendedName>
        <fullName evidence="9">Protein YIPF</fullName>
    </recommendedName>
</protein>
<feature type="transmembrane region" description="Helical" evidence="6">
    <location>
        <begin position="162"/>
        <end position="179"/>
    </location>
</feature>
<dbReference type="EMBL" id="JAJSOF020000021">
    <property type="protein sequence ID" value="KAJ4436909.1"/>
    <property type="molecule type" value="Genomic_DNA"/>
</dbReference>
<proteinExistence type="inferred from homology"/>
<evidence type="ECO:0000256" key="6">
    <source>
        <dbReference type="SAM" id="Phobius"/>
    </source>
</evidence>
<evidence type="ECO:0000256" key="1">
    <source>
        <dbReference type="ARBA" id="ARBA00004141"/>
    </source>
</evidence>
<dbReference type="InterPro" id="IPR045231">
    <property type="entry name" value="Yip1/4-like"/>
</dbReference>
<name>A0ABQ8SSV8_PERAM</name>
<evidence type="ECO:0008006" key="9">
    <source>
        <dbReference type="Google" id="ProtNLM"/>
    </source>
</evidence>
<keyword evidence="5 6" id="KW-0472">Membrane</keyword>
<feature type="transmembrane region" description="Helical" evidence="6">
    <location>
        <begin position="218"/>
        <end position="239"/>
    </location>
</feature>
<evidence type="ECO:0000256" key="4">
    <source>
        <dbReference type="ARBA" id="ARBA00022989"/>
    </source>
</evidence>
<comment type="caution">
    <text evidence="7">The sequence shown here is derived from an EMBL/GenBank/DDBJ whole genome shotgun (WGS) entry which is preliminary data.</text>
</comment>
<sequence length="269" mass="29799">MSGYERRNNDFEISWGSYNTNGNNFDGSEFGNANSGHLLYFQSFEGYDQNITENYCTSKQETSYLDPIHHQQDPSSSYGHIISPAQPRHAESEFEDEPPLLEELGIKPIQILEKTLAALNPFRGDYPVEVNPFCETDLAGPASFCVILGICLFLAGSKAHFGYVYGLVMTTCIVMYILISLMTTRFVTFGFVASVLGYCLLPIVFLSMLGVFVSLHSAVGHVFAAVAVIWSSLSASKLFVNMSADNQQRPLIAYPCLLLYGTFALIIVF</sequence>
<feature type="transmembrane region" description="Helical" evidence="6">
    <location>
        <begin position="186"/>
        <end position="212"/>
    </location>
</feature>
<accession>A0ABQ8SSV8</accession>
<dbReference type="PANTHER" id="PTHR21236">
    <property type="entry name" value="GOLGI MEMBRANE PROTEIN YIP1"/>
    <property type="match status" value="1"/>
</dbReference>
<evidence type="ECO:0000256" key="2">
    <source>
        <dbReference type="ARBA" id="ARBA00010596"/>
    </source>
</evidence>
<keyword evidence="3 6" id="KW-0812">Transmembrane</keyword>
<comment type="similarity">
    <text evidence="2">Belongs to the YIP1 family.</text>
</comment>